<dbReference type="InParanoid" id="A0A4S2MX27"/>
<name>A0A4S2MX27_9PEZI</name>
<keyword evidence="2" id="KW-1185">Reference proteome</keyword>
<organism evidence="1 2">
    <name type="scientific">Ascodesmis nigricans</name>
    <dbReference type="NCBI Taxonomy" id="341454"/>
    <lineage>
        <taxon>Eukaryota</taxon>
        <taxon>Fungi</taxon>
        <taxon>Dikarya</taxon>
        <taxon>Ascomycota</taxon>
        <taxon>Pezizomycotina</taxon>
        <taxon>Pezizomycetes</taxon>
        <taxon>Pezizales</taxon>
        <taxon>Ascodesmidaceae</taxon>
        <taxon>Ascodesmis</taxon>
    </lineage>
</organism>
<evidence type="ECO:0000313" key="1">
    <source>
        <dbReference type="EMBL" id="TGZ81191.1"/>
    </source>
</evidence>
<accession>A0A4S2MX27</accession>
<reference evidence="1 2" key="1">
    <citation type="submission" date="2019-04" db="EMBL/GenBank/DDBJ databases">
        <title>Comparative genomics and transcriptomics to analyze fruiting body development in filamentous ascomycetes.</title>
        <authorList>
            <consortium name="DOE Joint Genome Institute"/>
            <person name="Lutkenhaus R."/>
            <person name="Traeger S."/>
            <person name="Breuer J."/>
            <person name="Kuo A."/>
            <person name="Lipzen A."/>
            <person name="Pangilinan J."/>
            <person name="Dilworth D."/>
            <person name="Sandor L."/>
            <person name="Poggeler S."/>
            <person name="Barry K."/>
            <person name="Grigoriev I.V."/>
            <person name="Nowrousian M."/>
        </authorList>
    </citation>
    <scope>NUCLEOTIDE SEQUENCE [LARGE SCALE GENOMIC DNA]</scope>
    <source>
        <strain evidence="1 2">CBS 389.68</strain>
    </source>
</reference>
<evidence type="ECO:0000313" key="2">
    <source>
        <dbReference type="Proteomes" id="UP000298138"/>
    </source>
</evidence>
<dbReference type="EMBL" id="ML220120">
    <property type="protein sequence ID" value="TGZ81191.1"/>
    <property type="molecule type" value="Genomic_DNA"/>
</dbReference>
<sequence>MHWSATLILIHDDETPLDECITVVCRFFSESIAHFRRQDNTGFFSRNESQELPPIIINPGQFVALEHTLDIPSIFHGCNLSGICWPRFESRVRKREFKNFDLKRFWATTPHDCTKIWERRYQRLFSAEWTEIAAIFSNLRSPSRAPEASAYL</sequence>
<dbReference type="AlphaFoldDB" id="A0A4S2MX27"/>
<gene>
    <name evidence="1" type="ORF">EX30DRAFT_269404</name>
</gene>
<dbReference type="Proteomes" id="UP000298138">
    <property type="component" value="Unassembled WGS sequence"/>
</dbReference>
<protein>
    <submittedName>
        <fullName evidence="1">Uncharacterized protein</fullName>
    </submittedName>
</protein>
<proteinExistence type="predicted"/>